<reference evidence="1 2" key="1">
    <citation type="submission" date="2018-01" db="EMBL/GenBank/DDBJ databases">
        <title>G. obscuriglobus.</title>
        <authorList>
            <person name="Franke J."/>
            <person name="Blomberg W."/>
            <person name="Selmecki A."/>
        </authorList>
    </citation>
    <scope>NUCLEOTIDE SEQUENCE [LARGE SCALE GENOMIC DNA]</scope>
    <source>
        <strain evidence="1 2">DSM 5831</strain>
    </source>
</reference>
<dbReference type="Proteomes" id="UP000245802">
    <property type="component" value="Chromosome"/>
</dbReference>
<dbReference type="AlphaFoldDB" id="A0A2Z3H888"/>
<keyword evidence="2" id="KW-1185">Reference proteome</keyword>
<evidence type="ECO:0008006" key="3">
    <source>
        <dbReference type="Google" id="ProtNLM"/>
    </source>
</evidence>
<protein>
    <recommendedName>
        <fullName evidence="3">DUF5678 domain-containing protein</fullName>
    </recommendedName>
</protein>
<accession>A0A2Z3H888</accession>
<dbReference type="KEGG" id="gog:C1280_23875"/>
<name>A0A2Z3H888_9BACT</name>
<sequence>MAEHNLTVAGADWAQYDPDVAGRYGGNWVVAVARQHNGRFQGEVIAHGQDPEAVRRTGAERLGVALDVVVVCAVATMESRTWIGW</sequence>
<evidence type="ECO:0000313" key="2">
    <source>
        <dbReference type="Proteomes" id="UP000245802"/>
    </source>
</evidence>
<proteinExistence type="predicted"/>
<dbReference type="RefSeq" id="WP_010043335.1">
    <property type="nucleotide sequence ID" value="NZ_CP025958.1"/>
</dbReference>
<gene>
    <name evidence="1" type="ORF">C1280_23875</name>
</gene>
<evidence type="ECO:0000313" key="1">
    <source>
        <dbReference type="EMBL" id="AWM39737.1"/>
    </source>
</evidence>
<organism evidence="1 2">
    <name type="scientific">Gemmata obscuriglobus</name>
    <dbReference type="NCBI Taxonomy" id="114"/>
    <lineage>
        <taxon>Bacteria</taxon>
        <taxon>Pseudomonadati</taxon>
        <taxon>Planctomycetota</taxon>
        <taxon>Planctomycetia</taxon>
        <taxon>Gemmatales</taxon>
        <taxon>Gemmataceae</taxon>
        <taxon>Gemmata</taxon>
    </lineage>
</organism>
<dbReference type="EMBL" id="CP025958">
    <property type="protein sequence ID" value="AWM39737.1"/>
    <property type="molecule type" value="Genomic_DNA"/>
</dbReference>